<evidence type="ECO:0000313" key="8">
    <source>
        <dbReference type="EMBL" id="GAC96710.1"/>
    </source>
</evidence>
<organism evidence="8 9">
    <name type="scientific">Pseudozyma hubeiensis (strain SY62)</name>
    <name type="common">Yeast</name>
    <dbReference type="NCBI Taxonomy" id="1305764"/>
    <lineage>
        <taxon>Eukaryota</taxon>
        <taxon>Fungi</taxon>
        <taxon>Dikarya</taxon>
        <taxon>Basidiomycota</taxon>
        <taxon>Ustilaginomycotina</taxon>
        <taxon>Ustilaginomycetes</taxon>
        <taxon>Ustilaginales</taxon>
        <taxon>Ustilaginaceae</taxon>
        <taxon>Pseudozyma</taxon>
    </lineage>
</organism>
<evidence type="ECO:0000256" key="6">
    <source>
        <dbReference type="ARBA" id="ARBA00023242"/>
    </source>
</evidence>
<evidence type="ECO:0000256" key="4">
    <source>
        <dbReference type="ARBA" id="ARBA00023125"/>
    </source>
</evidence>
<keyword evidence="6" id="KW-0539">Nucleus</keyword>
<accession>R9PF38</accession>
<dbReference type="InterPro" id="IPR022042">
    <property type="entry name" value="snRNA-activating_su3"/>
</dbReference>
<dbReference type="OrthoDB" id="3437960at2759"/>
<dbReference type="GO" id="GO:0003681">
    <property type="term" value="F:bent DNA binding"/>
    <property type="evidence" value="ECO:0007669"/>
    <property type="project" value="TreeGrafter"/>
</dbReference>
<feature type="region of interest" description="Disordered" evidence="7">
    <location>
        <begin position="266"/>
        <end position="289"/>
    </location>
</feature>
<feature type="region of interest" description="Disordered" evidence="7">
    <location>
        <begin position="221"/>
        <end position="245"/>
    </location>
</feature>
<dbReference type="GO" id="GO:0019185">
    <property type="term" value="C:snRNA-activating protein complex"/>
    <property type="evidence" value="ECO:0007669"/>
    <property type="project" value="TreeGrafter"/>
</dbReference>
<dbReference type="PANTHER" id="PTHR13421">
    <property type="entry name" value="SNRNA-ACTIVATING PROTEIN COMPLEX SUBUNIT 3"/>
    <property type="match status" value="1"/>
</dbReference>
<sequence>MTRQRPETGVTTAIASEPFNTSALDLDRRDSKIQKLKDTRQNLASIAGPSTIEYEVERIRDVIRGKALDEDFSTAVRERWQTWSRNANPFRSDLGSSAASELKGADDSASESDAPSEDSAAEDPDNQGADDLPQKNKRKRTGRTKSDKRQDGSREVNIIEEWEGIRTQREVLLKDMDAVLPSAFRFTERQLKVYANRLKSKYINSLDRPFESTDIHRLLHHAPPRNKPTAARASEAGSSSSTVVGSSSAPLVFTISFFSSNIDGSREDAAAKRDADPSTTNDDTDGDNARDEYVKRICGDGLGGMKRAQTVRLLSNQTLSDLQTSLCCWSDELPERFGWRSRLQRHEQRRILSGSTHHFPVSGVGVEESTDVRLARYTGKRRQTDTALIIEDKLYTKGVHHGESSHEVDYATLFDQWKQSTGNTDAKVGWSERGGNLDLRLDQISALRAGQPYWLLHQGDCVHCFVIEQVRALRPSEQRALRKNAAGVNVESAPKGTEFVPFPRVTWLSTPAMLRFAADHNHNYGLGHHILRWEGTLPPSQPSQLREHVAPEASGSKQGDATPQTSWQIANLRTRRKDEGLLRKKQGKCLACSLRKAQVGILGGDSVRLPLAPTDPDKDDGTQDTPAIDGLDDHLTSICTPCAAILGLPTKSTSTGTSAELDWDQIAAMDHRTGWTVFPLY</sequence>
<proteinExistence type="inferred from homology"/>
<dbReference type="GO" id="GO:0001046">
    <property type="term" value="F:core promoter sequence-specific DNA binding"/>
    <property type="evidence" value="ECO:0007669"/>
    <property type="project" value="TreeGrafter"/>
</dbReference>
<dbReference type="EMBL" id="DF238805">
    <property type="protein sequence ID" value="GAC96710.1"/>
    <property type="molecule type" value="Genomic_DNA"/>
</dbReference>
<feature type="compositionally biased region" description="Polar residues" evidence="7">
    <location>
        <begin position="555"/>
        <end position="564"/>
    </location>
</feature>
<keyword evidence="4" id="KW-0238">DNA-binding</keyword>
<dbReference type="GO" id="GO:0000978">
    <property type="term" value="F:RNA polymerase II cis-regulatory region sequence-specific DNA binding"/>
    <property type="evidence" value="ECO:0007669"/>
    <property type="project" value="TreeGrafter"/>
</dbReference>
<dbReference type="Proteomes" id="UP000014071">
    <property type="component" value="Unassembled WGS sequence"/>
</dbReference>
<dbReference type="eggNOG" id="ENOG502SCZZ">
    <property type="taxonomic scope" value="Eukaryota"/>
</dbReference>
<name>R9PF38_PSEHS</name>
<feature type="compositionally biased region" description="Low complexity" evidence="7">
    <location>
        <begin position="229"/>
        <end position="245"/>
    </location>
</feature>
<protein>
    <submittedName>
        <fullName evidence="8">Uncharacterized protein</fullName>
    </submittedName>
</protein>
<feature type="region of interest" description="Disordered" evidence="7">
    <location>
        <begin position="537"/>
        <end position="564"/>
    </location>
</feature>
<reference evidence="9" key="1">
    <citation type="journal article" date="2013" name="Genome Announc.">
        <title>Draft genome sequence of the basidiomycetous yeast-like fungus Pseudozyma hubeiensis SY62, which produces an abundant amount of the biosurfactant mannosylerythritol lipids.</title>
        <authorList>
            <person name="Konishi M."/>
            <person name="Hatada Y."/>
            <person name="Horiuchi J."/>
        </authorList>
    </citation>
    <scope>NUCLEOTIDE SEQUENCE [LARGE SCALE GENOMIC DNA]</scope>
    <source>
        <strain evidence="9">SY62</strain>
    </source>
</reference>
<gene>
    <name evidence="8" type="ORF">PHSY_004294</name>
</gene>
<feature type="compositionally biased region" description="Basic and acidic residues" evidence="7">
    <location>
        <begin position="266"/>
        <end position="276"/>
    </location>
</feature>
<dbReference type="PANTHER" id="PTHR13421:SF16">
    <property type="entry name" value="SNRNA-ACTIVATING PROTEIN COMPLEX SUBUNIT 3"/>
    <property type="match status" value="1"/>
</dbReference>
<comment type="similarity">
    <text evidence="2">Belongs to the SNAPC3/SRD2 family.</text>
</comment>
<dbReference type="GeneID" id="24109576"/>
<feature type="compositionally biased region" description="Polar residues" evidence="7">
    <location>
        <begin position="87"/>
        <end position="99"/>
    </location>
</feature>
<evidence type="ECO:0000256" key="3">
    <source>
        <dbReference type="ARBA" id="ARBA00023015"/>
    </source>
</evidence>
<keyword evidence="9" id="KW-1185">Reference proteome</keyword>
<dbReference type="GO" id="GO:0042796">
    <property type="term" value="P:snRNA transcription by RNA polymerase III"/>
    <property type="evidence" value="ECO:0007669"/>
    <property type="project" value="TreeGrafter"/>
</dbReference>
<keyword evidence="3" id="KW-0805">Transcription regulation</keyword>
<feature type="region of interest" description="Disordered" evidence="7">
    <location>
        <begin position="87"/>
        <end position="152"/>
    </location>
</feature>
<dbReference type="AlphaFoldDB" id="R9PF38"/>
<evidence type="ECO:0000256" key="1">
    <source>
        <dbReference type="ARBA" id="ARBA00004123"/>
    </source>
</evidence>
<dbReference type="GO" id="GO:0001006">
    <property type="term" value="F:RNA polymerase III type 3 promoter sequence-specific DNA binding"/>
    <property type="evidence" value="ECO:0007669"/>
    <property type="project" value="TreeGrafter"/>
</dbReference>
<dbReference type="RefSeq" id="XP_012190297.1">
    <property type="nucleotide sequence ID" value="XM_012334907.1"/>
</dbReference>
<evidence type="ECO:0000256" key="2">
    <source>
        <dbReference type="ARBA" id="ARBA00010410"/>
    </source>
</evidence>
<dbReference type="Pfam" id="PF12251">
    <property type="entry name" value="SNAPC3"/>
    <property type="match status" value="1"/>
</dbReference>
<dbReference type="STRING" id="1305764.R9PF38"/>
<feature type="compositionally biased region" description="Acidic residues" evidence="7">
    <location>
        <begin position="108"/>
        <end position="125"/>
    </location>
</feature>
<dbReference type="HOGENOM" id="CLU_025526_0_0_1"/>
<dbReference type="GO" id="GO:0042795">
    <property type="term" value="P:snRNA transcription by RNA polymerase II"/>
    <property type="evidence" value="ECO:0007669"/>
    <property type="project" value="TreeGrafter"/>
</dbReference>
<evidence type="ECO:0000313" key="9">
    <source>
        <dbReference type="Proteomes" id="UP000014071"/>
    </source>
</evidence>
<dbReference type="GO" id="GO:0005634">
    <property type="term" value="C:nucleus"/>
    <property type="evidence" value="ECO:0007669"/>
    <property type="project" value="UniProtKB-SubCell"/>
</dbReference>
<evidence type="ECO:0000256" key="5">
    <source>
        <dbReference type="ARBA" id="ARBA00023163"/>
    </source>
</evidence>
<keyword evidence="5" id="KW-0804">Transcription</keyword>
<comment type="subcellular location">
    <subcellularLocation>
        <location evidence="1">Nucleus</location>
    </subcellularLocation>
</comment>
<evidence type="ECO:0000256" key="7">
    <source>
        <dbReference type="SAM" id="MobiDB-lite"/>
    </source>
</evidence>